<reference evidence="4 5" key="1">
    <citation type="submission" date="2015-08" db="EMBL/GenBank/DDBJ databases">
        <authorList>
            <person name="Babu N.S."/>
            <person name="Beckwith C.J."/>
            <person name="Beseler K.G."/>
            <person name="Brison A."/>
            <person name="Carone J.V."/>
            <person name="Caskin T.P."/>
            <person name="Diamond M."/>
            <person name="Durham M.E."/>
            <person name="Foxe J.M."/>
            <person name="Go M."/>
            <person name="Henderson B.A."/>
            <person name="Jones I.B."/>
            <person name="McGettigan J.A."/>
            <person name="Micheletti S.J."/>
            <person name="Nasrallah M.E."/>
            <person name="Ortiz D."/>
            <person name="Piller C.R."/>
            <person name="Privatt S.R."/>
            <person name="Schneider S.L."/>
            <person name="Sharp S."/>
            <person name="Smith T.C."/>
            <person name="Stanton J.D."/>
            <person name="Ullery H.E."/>
            <person name="Wilson R.J."/>
            <person name="Serrano M.G."/>
            <person name="Buck G."/>
            <person name="Lee V."/>
            <person name="Wang Y."/>
            <person name="Carvalho R."/>
            <person name="Voegtly L."/>
            <person name="Shi R."/>
            <person name="Duckworth R."/>
            <person name="Johnson A."/>
            <person name="Loviza R."/>
            <person name="Walstead R."/>
            <person name="Shah Z."/>
            <person name="Kiflezghi M."/>
            <person name="Wade K."/>
            <person name="Ball S.L."/>
            <person name="Bradley K.W."/>
            <person name="Asai D.J."/>
            <person name="Bowman C.A."/>
            <person name="Russell D.A."/>
            <person name="Pope W.H."/>
            <person name="Jacobs-Sera D."/>
            <person name="Hendrix R.W."/>
            <person name="Hatfull G.F."/>
        </authorList>
    </citation>
    <scope>NUCLEOTIDE SEQUENCE [LARGE SCALE GENOMIC DNA]</scope>
    <source>
        <strain evidence="4 5">DSM 27648</strain>
    </source>
</reference>
<dbReference type="STRING" id="1391654.AKJ09_06979"/>
<dbReference type="AlphaFoldDB" id="A0A0K1Q395"/>
<dbReference type="InterPro" id="IPR051932">
    <property type="entry name" value="Bact_StressResp_Reg"/>
</dbReference>
<keyword evidence="5" id="KW-1185">Reference proteome</keyword>
<dbReference type="SUPFAM" id="SSF52091">
    <property type="entry name" value="SpoIIaa-like"/>
    <property type="match status" value="1"/>
</dbReference>
<gene>
    <name evidence="4" type="ORF">AKJ09_06979</name>
</gene>
<dbReference type="SUPFAM" id="SSF55785">
    <property type="entry name" value="PYP-like sensor domain (PAS domain)"/>
    <property type="match status" value="1"/>
</dbReference>
<dbReference type="InterPro" id="IPR035965">
    <property type="entry name" value="PAS-like_dom_sf"/>
</dbReference>
<keyword evidence="1" id="KW-0597">Phosphoprotein</keyword>
<dbReference type="KEGG" id="llu:AKJ09_06979"/>
<proteinExistence type="predicted"/>
<evidence type="ECO:0000259" key="3">
    <source>
        <dbReference type="PROSITE" id="PS50801"/>
    </source>
</evidence>
<dbReference type="Proteomes" id="UP000064967">
    <property type="component" value="Chromosome"/>
</dbReference>
<dbReference type="NCBIfam" id="TIGR00229">
    <property type="entry name" value="sensory_box"/>
    <property type="match status" value="1"/>
</dbReference>
<dbReference type="CDD" id="cd07041">
    <property type="entry name" value="STAS_RsbR_RsbS_like"/>
    <property type="match status" value="1"/>
</dbReference>
<dbReference type="Gene3D" id="3.30.450.20">
    <property type="entry name" value="PAS domain"/>
    <property type="match status" value="1"/>
</dbReference>
<dbReference type="Pfam" id="PF01740">
    <property type="entry name" value="STAS"/>
    <property type="match status" value="1"/>
</dbReference>
<dbReference type="Pfam" id="PF08448">
    <property type="entry name" value="PAS_4"/>
    <property type="match status" value="1"/>
</dbReference>
<dbReference type="InterPro" id="IPR013656">
    <property type="entry name" value="PAS_4"/>
</dbReference>
<evidence type="ECO:0000256" key="1">
    <source>
        <dbReference type="ARBA" id="ARBA00022553"/>
    </source>
</evidence>
<dbReference type="CDD" id="cd00130">
    <property type="entry name" value="PAS"/>
    <property type="match status" value="1"/>
</dbReference>
<accession>A0A0K1Q395</accession>
<evidence type="ECO:0000313" key="5">
    <source>
        <dbReference type="Proteomes" id="UP000064967"/>
    </source>
</evidence>
<protein>
    <submittedName>
        <fullName evidence="4">RsbR, positive regulator of sigma-B</fullName>
    </submittedName>
</protein>
<dbReference type="PANTHER" id="PTHR33745">
    <property type="entry name" value="RSBT ANTAGONIST PROTEIN RSBS-RELATED"/>
    <property type="match status" value="1"/>
</dbReference>
<dbReference type="PROSITE" id="PS50113">
    <property type="entry name" value="PAC"/>
    <property type="match status" value="1"/>
</dbReference>
<dbReference type="RefSeq" id="WP_146651625.1">
    <property type="nucleotide sequence ID" value="NZ_CP012333.1"/>
</dbReference>
<organism evidence="4 5">
    <name type="scientific">Labilithrix luteola</name>
    <dbReference type="NCBI Taxonomy" id="1391654"/>
    <lineage>
        <taxon>Bacteria</taxon>
        <taxon>Pseudomonadati</taxon>
        <taxon>Myxococcota</taxon>
        <taxon>Polyangia</taxon>
        <taxon>Polyangiales</taxon>
        <taxon>Labilitrichaceae</taxon>
        <taxon>Labilithrix</taxon>
    </lineage>
</organism>
<dbReference type="PANTHER" id="PTHR33745:SF3">
    <property type="entry name" value="RSBT CO-ANTAGONIST PROTEIN RSBRC"/>
    <property type="match status" value="1"/>
</dbReference>
<evidence type="ECO:0000259" key="2">
    <source>
        <dbReference type="PROSITE" id="PS50113"/>
    </source>
</evidence>
<dbReference type="EMBL" id="CP012333">
    <property type="protein sequence ID" value="AKV00316.1"/>
    <property type="molecule type" value="Genomic_DNA"/>
</dbReference>
<dbReference type="PROSITE" id="PS50801">
    <property type="entry name" value="STAS"/>
    <property type="match status" value="1"/>
</dbReference>
<dbReference type="InterPro" id="IPR002645">
    <property type="entry name" value="STAS_dom"/>
</dbReference>
<feature type="domain" description="PAC" evidence="2">
    <location>
        <begin position="80"/>
        <end position="133"/>
    </location>
</feature>
<dbReference type="InterPro" id="IPR000700">
    <property type="entry name" value="PAS-assoc_C"/>
</dbReference>
<dbReference type="Gene3D" id="3.30.750.24">
    <property type="entry name" value="STAS domain"/>
    <property type="match status" value="1"/>
</dbReference>
<dbReference type="OrthoDB" id="5511081at2"/>
<name>A0A0K1Q395_9BACT</name>
<dbReference type="InterPro" id="IPR000014">
    <property type="entry name" value="PAS"/>
</dbReference>
<dbReference type="InterPro" id="IPR036513">
    <property type="entry name" value="STAS_dom_sf"/>
</dbReference>
<sequence>MTEQSRLFQALLDSIGDPLVVVDLEENLLLSNPAARVLVEGDGVRALGEWHGIRFSPAEGQQAIERAASPFARALASNFVDREELYTTLRDGTGAWLSVTACPIRDAEGDVVAAVAVLRDVTEHRRFAAELADKNARLLASEHAKDDALRQLRLAVDELATPILEVWDDVLALPLIGVVDSQRAADMSEHLLSEIARRRARFVIVDVTGVSTIDTTTADHLIRTVRSVELLGAECVVTGIAPSIAITLISIGVDLGSLVTRLTFKQGLAECIRRRETGRSANR</sequence>
<feature type="domain" description="STAS" evidence="3">
    <location>
        <begin position="160"/>
        <end position="275"/>
    </location>
</feature>
<evidence type="ECO:0000313" key="4">
    <source>
        <dbReference type="EMBL" id="AKV00316.1"/>
    </source>
</evidence>